<name>A0A2W4SLY4_9GAMM</name>
<comment type="caution">
    <text evidence="1">The sequence shown here is derived from an EMBL/GenBank/DDBJ whole genome shotgun (WGS) entry which is preliminary data.</text>
</comment>
<dbReference type="Proteomes" id="UP000249396">
    <property type="component" value="Unassembled WGS sequence"/>
</dbReference>
<protein>
    <recommendedName>
        <fullName evidence="3">Core-binding (CB) domain-containing protein</fullName>
    </recommendedName>
</protein>
<reference evidence="1 2" key="1">
    <citation type="journal article" date="2018" name="Aquat. Microb. Ecol.">
        <title>Gammaproteobacterial methanotrophs dominate.</title>
        <authorList>
            <person name="Rissanen A.J."/>
            <person name="Saarenheimo J."/>
            <person name="Tiirola M."/>
            <person name="Peura S."/>
            <person name="Aalto S.L."/>
            <person name="Karvinen A."/>
            <person name="Nykanen H."/>
        </authorList>
    </citation>
    <scope>NUCLEOTIDE SEQUENCE [LARGE SCALE GENOMIC DNA]</scope>
    <source>
        <strain evidence="1">AMbin10</strain>
    </source>
</reference>
<accession>A0A2W4SLY4</accession>
<gene>
    <name evidence="1" type="ORF">DM484_22135</name>
</gene>
<sequence>MFLDYLDQHCHKRPSQLSLDDFDARLTLDFQDFLEAERGNGIRSRNARLADLRLLDRLAAQGERLSLTHVPP</sequence>
<organism evidence="1 2">
    <name type="scientific">Candidatus Methylumidiphilus alinenensis</name>
    <dbReference type="NCBI Taxonomy" id="2202197"/>
    <lineage>
        <taxon>Bacteria</taxon>
        <taxon>Pseudomonadati</taxon>
        <taxon>Pseudomonadota</taxon>
        <taxon>Gammaproteobacteria</taxon>
        <taxon>Methylococcales</taxon>
        <taxon>Candidatus Methylumidiphilus</taxon>
    </lineage>
</organism>
<evidence type="ECO:0000313" key="2">
    <source>
        <dbReference type="Proteomes" id="UP000249396"/>
    </source>
</evidence>
<evidence type="ECO:0000313" key="1">
    <source>
        <dbReference type="EMBL" id="PZN73844.1"/>
    </source>
</evidence>
<proteinExistence type="predicted"/>
<evidence type="ECO:0008006" key="3">
    <source>
        <dbReference type="Google" id="ProtNLM"/>
    </source>
</evidence>
<dbReference type="EMBL" id="QJPH01000444">
    <property type="protein sequence ID" value="PZN73844.1"/>
    <property type="molecule type" value="Genomic_DNA"/>
</dbReference>
<dbReference type="AlphaFoldDB" id="A0A2W4SLY4"/>